<proteinExistence type="predicted"/>
<dbReference type="InterPro" id="IPR000182">
    <property type="entry name" value="GNAT_dom"/>
</dbReference>
<evidence type="ECO:0000313" key="3">
    <source>
        <dbReference type="Proteomes" id="UP000306980"/>
    </source>
</evidence>
<feature type="domain" description="N-acetyltransferase" evidence="1">
    <location>
        <begin position="25"/>
        <end position="161"/>
    </location>
</feature>
<evidence type="ECO:0000259" key="1">
    <source>
        <dbReference type="PROSITE" id="PS51186"/>
    </source>
</evidence>
<dbReference type="Gene3D" id="3.40.630.30">
    <property type="match status" value="1"/>
</dbReference>
<organism evidence="2 3">
    <name type="scientific">Lentibacillus cibarius</name>
    <dbReference type="NCBI Taxonomy" id="2583219"/>
    <lineage>
        <taxon>Bacteria</taxon>
        <taxon>Bacillati</taxon>
        <taxon>Bacillota</taxon>
        <taxon>Bacilli</taxon>
        <taxon>Bacillales</taxon>
        <taxon>Bacillaceae</taxon>
        <taxon>Lentibacillus</taxon>
    </lineage>
</organism>
<protein>
    <submittedName>
        <fullName evidence="2">GNAT family N-acetyltransferase</fullName>
    </submittedName>
</protein>
<dbReference type="Proteomes" id="UP000306980">
    <property type="component" value="Unassembled WGS sequence"/>
</dbReference>
<name>A0A5S3QIV0_9BACI</name>
<dbReference type="EMBL" id="VCIA01000001">
    <property type="protein sequence ID" value="TMN21748.1"/>
    <property type="molecule type" value="Genomic_DNA"/>
</dbReference>
<reference evidence="2 3" key="1">
    <citation type="submission" date="2019-05" db="EMBL/GenBank/DDBJ databases">
        <title>Genomic analysis of Lentibacillus sp. NKC220-2.</title>
        <authorList>
            <person name="Oh Y.J."/>
        </authorList>
    </citation>
    <scope>NUCLEOTIDE SEQUENCE [LARGE SCALE GENOMIC DNA]</scope>
    <source>
        <strain evidence="2 3">NKC220-2</strain>
    </source>
</reference>
<keyword evidence="2" id="KW-0808">Transferase</keyword>
<dbReference type="Pfam" id="PF00583">
    <property type="entry name" value="Acetyltransf_1"/>
    <property type="match status" value="1"/>
</dbReference>
<accession>A0A5S3QIV0</accession>
<evidence type="ECO:0000313" key="2">
    <source>
        <dbReference type="EMBL" id="TMN21748.1"/>
    </source>
</evidence>
<dbReference type="AlphaFoldDB" id="A0A5S3QIV0"/>
<dbReference type="GO" id="GO:0016747">
    <property type="term" value="F:acyltransferase activity, transferring groups other than amino-acyl groups"/>
    <property type="evidence" value="ECO:0007669"/>
    <property type="project" value="InterPro"/>
</dbReference>
<sequence>MMNPIPLYMTHDLSRLPDYRLPDGYHFRIFSYDSDVKHWTKIVTETGEFASETQALQRFDREFKPYLNEVKKRIIFIETHDGQIAGTAAAWFGEWNQTTIGRLHWVEIKPAYQRKKLGKPLVAKAMQLLHHYHQTAFLKTNPGDQPRRPLYLSPIQIQTRH</sequence>
<comment type="caution">
    <text evidence="2">The sequence shown here is derived from an EMBL/GenBank/DDBJ whole genome shotgun (WGS) entry which is preliminary data.</text>
</comment>
<dbReference type="SUPFAM" id="SSF55729">
    <property type="entry name" value="Acyl-CoA N-acyltransferases (Nat)"/>
    <property type="match status" value="1"/>
</dbReference>
<gene>
    <name evidence="2" type="ORF">FFL34_06180</name>
</gene>
<dbReference type="PROSITE" id="PS51186">
    <property type="entry name" value="GNAT"/>
    <property type="match status" value="1"/>
</dbReference>
<dbReference type="InterPro" id="IPR016181">
    <property type="entry name" value="Acyl_CoA_acyltransferase"/>
</dbReference>
<dbReference type="CDD" id="cd04301">
    <property type="entry name" value="NAT_SF"/>
    <property type="match status" value="1"/>
</dbReference>